<protein>
    <submittedName>
        <fullName evidence="2">Uncharacterized protein</fullName>
    </submittedName>
</protein>
<keyword evidence="3" id="KW-1185">Reference proteome</keyword>
<dbReference type="EMBL" id="QZEY01000001">
    <property type="protein sequence ID" value="RJL35553.1"/>
    <property type="molecule type" value="Genomic_DNA"/>
</dbReference>
<proteinExistence type="predicted"/>
<keyword evidence="1" id="KW-0472">Membrane</keyword>
<name>A0A3A4BAE5_9ACTN</name>
<sequence length="66" mass="6344">MAVLGLFLGLIAGALLTSAIARPLVGGGGGEISTGVGVLLGMLMPVLGISGAVIGVIIERRSRGGS</sequence>
<dbReference type="Proteomes" id="UP000265768">
    <property type="component" value="Unassembled WGS sequence"/>
</dbReference>
<gene>
    <name evidence="2" type="ORF">D5H75_01785</name>
</gene>
<evidence type="ECO:0000313" key="2">
    <source>
        <dbReference type="EMBL" id="RJL35553.1"/>
    </source>
</evidence>
<organism evidence="2 3">
    <name type="scientific">Bailinhaonella thermotolerans</name>
    <dbReference type="NCBI Taxonomy" id="1070861"/>
    <lineage>
        <taxon>Bacteria</taxon>
        <taxon>Bacillati</taxon>
        <taxon>Actinomycetota</taxon>
        <taxon>Actinomycetes</taxon>
        <taxon>Streptosporangiales</taxon>
        <taxon>Streptosporangiaceae</taxon>
        <taxon>Bailinhaonella</taxon>
    </lineage>
</organism>
<evidence type="ECO:0000313" key="3">
    <source>
        <dbReference type="Proteomes" id="UP000265768"/>
    </source>
</evidence>
<feature type="transmembrane region" description="Helical" evidence="1">
    <location>
        <begin position="37"/>
        <end position="58"/>
    </location>
</feature>
<accession>A0A3A4BAE5</accession>
<comment type="caution">
    <text evidence="2">The sequence shown here is derived from an EMBL/GenBank/DDBJ whole genome shotgun (WGS) entry which is preliminary data.</text>
</comment>
<dbReference type="AlphaFoldDB" id="A0A3A4BAE5"/>
<keyword evidence="1" id="KW-0812">Transmembrane</keyword>
<reference evidence="2 3" key="1">
    <citation type="submission" date="2018-09" db="EMBL/GenBank/DDBJ databases">
        <title>YIM 75507 draft genome.</title>
        <authorList>
            <person name="Tang S."/>
            <person name="Feng Y."/>
        </authorList>
    </citation>
    <scope>NUCLEOTIDE SEQUENCE [LARGE SCALE GENOMIC DNA]</scope>
    <source>
        <strain evidence="2 3">YIM 75507</strain>
    </source>
</reference>
<keyword evidence="1" id="KW-1133">Transmembrane helix</keyword>
<evidence type="ECO:0000256" key="1">
    <source>
        <dbReference type="SAM" id="Phobius"/>
    </source>
</evidence>